<dbReference type="Pfam" id="PF00622">
    <property type="entry name" value="SPRY"/>
    <property type="match status" value="1"/>
</dbReference>
<dbReference type="SMART" id="SM00449">
    <property type="entry name" value="SPRY"/>
    <property type="match status" value="1"/>
</dbReference>
<dbReference type="InterPro" id="IPR003649">
    <property type="entry name" value="Bbox_C"/>
</dbReference>
<dbReference type="PANTHER" id="PTHR24099">
    <property type="entry name" value="E3 UBIQUITIN-PROTEIN LIGASE TRIM36-RELATED"/>
    <property type="match status" value="1"/>
</dbReference>
<keyword evidence="7" id="KW-1185">Reference proteome</keyword>
<name>A0A0D6M0I9_9BILA</name>
<evidence type="ECO:0000259" key="4">
    <source>
        <dbReference type="PROSITE" id="PS50853"/>
    </source>
</evidence>
<dbReference type="CDD" id="cd00063">
    <property type="entry name" value="FN3"/>
    <property type="match status" value="1"/>
</dbReference>
<feature type="domain" description="Fibronectin type-III" evidence="4">
    <location>
        <begin position="194"/>
        <end position="289"/>
    </location>
</feature>
<dbReference type="SUPFAM" id="SSF49265">
    <property type="entry name" value="Fibronectin type III"/>
    <property type="match status" value="1"/>
</dbReference>
<dbReference type="InterPro" id="IPR050617">
    <property type="entry name" value="E3_ligase_FN3/SPRY"/>
</dbReference>
<feature type="domain" description="COS" evidence="5">
    <location>
        <begin position="131"/>
        <end position="190"/>
    </location>
</feature>
<dbReference type="AlphaFoldDB" id="A0A0D6M0I9"/>
<dbReference type="SMART" id="SM00502">
    <property type="entry name" value="BBC"/>
    <property type="match status" value="1"/>
</dbReference>
<evidence type="ECO:0000259" key="5">
    <source>
        <dbReference type="PROSITE" id="PS51262"/>
    </source>
</evidence>
<dbReference type="PANTHER" id="PTHR24099:SF15">
    <property type="entry name" value="E3 UBIQUITIN-PROTEIN LIGASE TRIM9"/>
    <property type="match status" value="1"/>
</dbReference>
<dbReference type="PROSITE" id="PS50853">
    <property type="entry name" value="FN3"/>
    <property type="match status" value="1"/>
</dbReference>
<dbReference type="EMBL" id="KE124885">
    <property type="protein sequence ID" value="EPB75856.1"/>
    <property type="molecule type" value="Genomic_DNA"/>
</dbReference>
<dbReference type="InterPro" id="IPR013320">
    <property type="entry name" value="ConA-like_dom_sf"/>
</dbReference>
<accession>A0A0D6M0I9</accession>
<feature type="coiled-coil region" evidence="2">
    <location>
        <begin position="31"/>
        <end position="108"/>
    </location>
</feature>
<dbReference type="GO" id="GO:0007411">
    <property type="term" value="P:axon guidance"/>
    <property type="evidence" value="ECO:0007669"/>
    <property type="project" value="TreeGrafter"/>
</dbReference>
<feature type="domain" description="B30.2/SPRY" evidence="3">
    <location>
        <begin position="315"/>
        <end position="474"/>
    </location>
</feature>
<dbReference type="InterPro" id="IPR001870">
    <property type="entry name" value="B30.2/SPRY"/>
</dbReference>
<gene>
    <name evidence="6" type="ORF">ANCCEY_05057</name>
</gene>
<dbReference type="CDD" id="cd12889">
    <property type="entry name" value="SPRY_PRY_TRIM67_9"/>
    <property type="match status" value="1"/>
</dbReference>
<proteinExistence type="predicted"/>
<protein>
    <submittedName>
        <fullName evidence="6">SPRY domain protein</fullName>
    </submittedName>
</protein>
<dbReference type="SUPFAM" id="SSF49899">
    <property type="entry name" value="Concanavalin A-like lectins/glucanases"/>
    <property type="match status" value="1"/>
</dbReference>
<dbReference type="SMART" id="SM00060">
    <property type="entry name" value="FN3"/>
    <property type="match status" value="1"/>
</dbReference>
<dbReference type="Gene3D" id="2.60.40.10">
    <property type="entry name" value="Immunoglobulins"/>
    <property type="match status" value="1"/>
</dbReference>
<dbReference type="InterPro" id="IPR003961">
    <property type="entry name" value="FN3_dom"/>
</dbReference>
<dbReference type="FunFam" id="2.60.40.10:FF:000178">
    <property type="entry name" value="E3 ubiquitin-protein ligase TRIM9 isoform X1"/>
    <property type="match status" value="1"/>
</dbReference>
<evidence type="ECO:0000259" key="3">
    <source>
        <dbReference type="PROSITE" id="PS50188"/>
    </source>
</evidence>
<evidence type="ECO:0000313" key="6">
    <source>
        <dbReference type="EMBL" id="EPB75856.1"/>
    </source>
</evidence>
<dbReference type="PROSITE" id="PS51262">
    <property type="entry name" value="COS"/>
    <property type="match status" value="1"/>
</dbReference>
<evidence type="ECO:0000256" key="2">
    <source>
        <dbReference type="SAM" id="Coils"/>
    </source>
</evidence>
<dbReference type="Pfam" id="PF00041">
    <property type="entry name" value="fn3"/>
    <property type="match status" value="1"/>
</dbReference>
<dbReference type="Gene3D" id="2.60.120.920">
    <property type="match status" value="1"/>
</dbReference>
<dbReference type="InterPro" id="IPR036116">
    <property type="entry name" value="FN3_sf"/>
</dbReference>
<reference evidence="6 7" key="1">
    <citation type="submission" date="2013-05" db="EMBL/GenBank/DDBJ databases">
        <title>Draft genome of the parasitic nematode Anyclostoma ceylanicum.</title>
        <authorList>
            <person name="Mitreva M."/>
        </authorList>
    </citation>
    <scope>NUCLEOTIDE SEQUENCE [LARGE SCALE GENOMIC DNA]</scope>
</reference>
<organism evidence="6 7">
    <name type="scientific">Ancylostoma ceylanicum</name>
    <dbReference type="NCBI Taxonomy" id="53326"/>
    <lineage>
        <taxon>Eukaryota</taxon>
        <taxon>Metazoa</taxon>
        <taxon>Ecdysozoa</taxon>
        <taxon>Nematoda</taxon>
        <taxon>Chromadorea</taxon>
        <taxon>Rhabditida</taxon>
        <taxon>Rhabditina</taxon>
        <taxon>Rhabditomorpha</taxon>
        <taxon>Strongyloidea</taxon>
        <taxon>Ancylostomatidae</taxon>
        <taxon>Ancylostomatinae</taxon>
        <taxon>Ancylostoma</taxon>
    </lineage>
</organism>
<evidence type="ECO:0000256" key="1">
    <source>
        <dbReference type="ARBA" id="ARBA00023054"/>
    </source>
</evidence>
<keyword evidence="1 2" id="KW-0175">Coiled coil</keyword>
<evidence type="ECO:0000313" key="7">
    <source>
        <dbReference type="Proteomes" id="UP000054495"/>
    </source>
</evidence>
<dbReference type="InterPro" id="IPR013783">
    <property type="entry name" value="Ig-like_fold"/>
</dbReference>
<dbReference type="InterPro" id="IPR043136">
    <property type="entry name" value="B30.2/SPRY_sf"/>
</dbReference>
<dbReference type="Gene3D" id="1.20.5.170">
    <property type="match status" value="1"/>
</dbReference>
<dbReference type="GO" id="GO:0043005">
    <property type="term" value="C:neuron projection"/>
    <property type="evidence" value="ECO:0007669"/>
    <property type="project" value="TreeGrafter"/>
</dbReference>
<dbReference type="InterPro" id="IPR003877">
    <property type="entry name" value="SPRY_dom"/>
</dbReference>
<dbReference type="InterPro" id="IPR017903">
    <property type="entry name" value="COS_domain"/>
</dbReference>
<dbReference type="Proteomes" id="UP000054495">
    <property type="component" value="Unassembled WGS sequence"/>
</dbReference>
<sequence>MQPVGLGKGNAGKTWHNDEIEPIGWNTGVEKAELSTTLQQLSEKARTATEEIGRLKQMHDNLNNSCNDFKSNLCIQIDALIEQLQTRKEQLMRHVDEEKDHKKQILREQISRCTAKLSRTTGLIQFCIEALKEPDAATYLQHSAALLHRSTSQEFLWHREMKTKPDVDPDFILNLDTKHLQYSIQTLDFAQLKVPSSPVIDAAECSAENNSVTIVWRPRQDGCAIDGYSLEIDTGRDDGKFKEVYCGRDTICTIDGLHFNTVYTARVKAFNAAGESEYSEPICLQTAEVVVVDESYGNHKEHKETRVDDSYSSVVKTQCGYSSQKGKKADHVAWFQLTKSPSQRDMQLSNECTSLTGTSLEYRTILGSIAFSKGIHYWEVSVVRHDSNADIVVGVAQPAVNRNIMLGKDLHGWSMYVDGERSWYLHNETHHSRIVGGVGKGSVIGVKLDCNRGTIEFTINDRKRLFEKSTFAFT</sequence>
<dbReference type="PROSITE" id="PS50188">
    <property type="entry name" value="B302_SPRY"/>
    <property type="match status" value="1"/>
</dbReference>